<reference evidence="3 4" key="2">
    <citation type="submission" date="2019-08" db="EMBL/GenBank/DDBJ databases">
        <authorList>
            <person name="Henke P."/>
        </authorList>
    </citation>
    <scope>NUCLEOTIDE SEQUENCE [LARGE SCALE GENOMIC DNA]</scope>
    <source>
        <strain evidence="3">Phe10_nw2017</strain>
    </source>
</reference>
<dbReference type="InterPro" id="IPR006137">
    <property type="entry name" value="NADH_UbQ_OxRdtase-like_20kDa"/>
</dbReference>
<dbReference type="PANTHER" id="PTHR11995:SF14">
    <property type="entry name" value="NADH DEHYDROGENASE [UBIQUINONE] IRON-SULFUR PROTEIN 7, MITOCHONDRIAL"/>
    <property type="match status" value="1"/>
</dbReference>
<dbReference type="PANTHER" id="PTHR11995">
    <property type="entry name" value="NADH DEHYDROGENASE"/>
    <property type="match status" value="1"/>
</dbReference>
<accession>A0A5C6M1F2</accession>
<evidence type="ECO:0000256" key="1">
    <source>
        <dbReference type="ARBA" id="ARBA00022719"/>
    </source>
</evidence>
<dbReference type="GO" id="GO:0048038">
    <property type="term" value="F:quinone binding"/>
    <property type="evidence" value="ECO:0007669"/>
    <property type="project" value="UniProtKB-KW"/>
</dbReference>
<dbReference type="GO" id="GO:0015990">
    <property type="term" value="P:electron transport coupled proton transport"/>
    <property type="evidence" value="ECO:0007669"/>
    <property type="project" value="TreeGrafter"/>
</dbReference>
<dbReference type="GO" id="GO:0051536">
    <property type="term" value="F:iron-sulfur cluster binding"/>
    <property type="evidence" value="ECO:0007669"/>
    <property type="project" value="InterPro"/>
</dbReference>
<protein>
    <recommendedName>
        <fullName evidence="2">NADH:ubiquinone oxidoreductase-like 20kDa subunit domain-containing protein</fullName>
    </recommendedName>
</protein>
<evidence type="ECO:0000313" key="3">
    <source>
        <dbReference type="EMBL" id="TWW08157.1"/>
    </source>
</evidence>
<reference evidence="3 4" key="1">
    <citation type="submission" date="2019-08" db="EMBL/GenBank/DDBJ databases">
        <title>100 year-old enigma solved: identification of Planctomyces bekefii, the type genus and species of the phylum Planctomycetes.</title>
        <authorList>
            <person name="Svetlana D.N."/>
            <person name="Overmann J."/>
        </authorList>
    </citation>
    <scope>NUCLEOTIDE SEQUENCE [LARGE SCALE GENOMIC DNA]</scope>
    <source>
        <strain evidence="3">Phe10_nw2017</strain>
    </source>
</reference>
<organism evidence="3 4">
    <name type="scientific">Planctomyces bekefii</name>
    <dbReference type="NCBI Taxonomy" id="1653850"/>
    <lineage>
        <taxon>Bacteria</taxon>
        <taxon>Pseudomonadati</taxon>
        <taxon>Planctomycetota</taxon>
        <taxon>Planctomycetia</taxon>
        <taxon>Planctomycetales</taxon>
        <taxon>Planctomycetaceae</taxon>
        <taxon>Planctomyces</taxon>
    </lineage>
</organism>
<sequence length="37" mass="3974">MVVAGTITEKMAPVIKKVYDQMAEPKWVMAMGACASS</sequence>
<comment type="caution">
    <text evidence="3">The sequence shown here is derived from an EMBL/GenBank/DDBJ whole genome shotgun (WGS) entry which is preliminary data.</text>
</comment>
<dbReference type="GO" id="GO:0009060">
    <property type="term" value="P:aerobic respiration"/>
    <property type="evidence" value="ECO:0007669"/>
    <property type="project" value="TreeGrafter"/>
</dbReference>
<dbReference type="AlphaFoldDB" id="A0A5C6M1F2"/>
<dbReference type="GO" id="GO:0045271">
    <property type="term" value="C:respiratory chain complex I"/>
    <property type="evidence" value="ECO:0007669"/>
    <property type="project" value="TreeGrafter"/>
</dbReference>
<dbReference type="Gene3D" id="3.40.50.12280">
    <property type="match status" value="1"/>
</dbReference>
<evidence type="ECO:0000259" key="2">
    <source>
        <dbReference type="Pfam" id="PF01058"/>
    </source>
</evidence>
<gene>
    <name evidence="3" type="ORF">E3A20_27120</name>
</gene>
<keyword evidence="4" id="KW-1185">Reference proteome</keyword>
<feature type="non-terminal residue" evidence="3">
    <location>
        <position position="37"/>
    </location>
</feature>
<proteinExistence type="predicted"/>
<dbReference type="Proteomes" id="UP000321083">
    <property type="component" value="Unassembled WGS sequence"/>
</dbReference>
<dbReference type="Pfam" id="PF01058">
    <property type="entry name" value="Oxidored_q6"/>
    <property type="match status" value="1"/>
</dbReference>
<evidence type="ECO:0000313" key="4">
    <source>
        <dbReference type="Proteomes" id="UP000321083"/>
    </source>
</evidence>
<dbReference type="SUPFAM" id="SSF56770">
    <property type="entry name" value="HydA/Nqo6-like"/>
    <property type="match status" value="1"/>
</dbReference>
<dbReference type="GO" id="GO:0008137">
    <property type="term" value="F:NADH dehydrogenase (ubiquinone) activity"/>
    <property type="evidence" value="ECO:0007669"/>
    <property type="project" value="TreeGrafter"/>
</dbReference>
<name>A0A5C6M1F2_9PLAN</name>
<feature type="domain" description="NADH:ubiquinone oxidoreductase-like 20kDa subunit" evidence="2">
    <location>
        <begin position="1"/>
        <end position="36"/>
    </location>
</feature>
<dbReference type="EMBL" id="SRHE01000811">
    <property type="protein sequence ID" value="TWW08157.1"/>
    <property type="molecule type" value="Genomic_DNA"/>
</dbReference>
<keyword evidence="1" id="KW-0874">Quinone</keyword>